<reference evidence="1 2" key="1">
    <citation type="submission" date="2021-06" db="EMBL/GenBank/DDBJ databases">
        <authorList>
            <person name="Palmer J.M."/>
        </authorList>
    </citation>
    <scope>NUCLEOTIDE SEQUENCE [LARGE SCALE GENOMIC DNA]</scope>
    <source>
        <strain evidence="1 2">CL_MEX2019</strain>
        <tissue evidence="1">Muscle</tissue>
    </source>
</reference>
<name>A0ABU7DVQ0_9TELE</name>
<proteinExistence type="predicted"/>
<organism evidence="1 2">
    <name type="scientific">Characodon lateralis</name>
    <dbReference type="NCBI Taxonomy" id="208331"/>
    <lineage>
        <taxon>Eukaryota</taxon>
        <taxon>Metazoa</taxon>
        <taxon>Chordata</taxon>
        <taxon>Craniata</taxon>
        <taxon>Vertebrata</taxon>
        <taxon>Euteleostomi</taxon>
        <taxon>Actinopterygii</taxon>
        <taxon>Neopterygii</taxon>
        <taxon>Teleostei</taxon>
        <taxon>Neoteleostei</taxon>
        <taxon>Acanthomorphata</taxon>
        <taxon>Ovalentaria</taxon>
        <taxon>Atherinomorphae</taxon>
        <taxon>Cyprinodontiformes</taxon>
        <taxon>Goodeidae</taxon>
        <taxon>Characodon</taxon>
    </lineage>
</organism>
<sequence length="111" mass="12153">MQVTLRTASCPNCSLTSGTKSLDKVSRYANADIQQQAIQGKTKETEGLTNISNQFSVVCKDLRPELQQKTEALSGSLMCWNHVTLWDTHSQVTSACSLEAHTLACKSIHTP</sequence>
<comment type="caution">
    <text evidence="1">The sequence shown here is derived from an EMBL/GenBank/DDBJ whole genome shotgun (WGS) entry which is preliminary data.</text>
</comment>
<keyword evidence="2" id="KW-1185">Reference proteome</keyword>
<dbReference type="EMBL" id="JAHUTJ010037419">
    <property type="protein sequence ID" value="MED6279052.1"/>
    <property type="molecule type" value="Genomic_DNA"/>
</dbReference>
<evidence type="ECO:0000313" key="1">
    <source>
        <dbReference type="EMBL" id="MED6279052.1"/>
    </source>
</evidence>
<evidence type="ECO:0000313" key="2">
    <source>
        <dbReference type="Proteomes" id="UP001352852"/>
    </source>
</evidence>
<gene>
    <name evidence="1" type="ORF">CHARACLAT_030548</name>
</gene>
<accession>A0ABU7DVQ0</accession>
<protein>
    <submittedName>
        <fullName evidence="1">Uncharacterized protein</fullName>
    </submittedName>
</protein>
<dbReference type="Proteomes" id="UP001352852">
    <property type="component" value="Unassembled WGS sequence"/>
</dbReference>